<dbReference type="PANTHER" id="PTHR37947:SF1">
    <property type="entry name" value="BLL2462 PROTEIN"/>
    <property type="match status" value="1"/>
</dbReference>
<proteinExistence type="predicted"/>
<dbReference type="HOGENOM" id="CLU_355886_0_0_2"/>
<keyword evidence="4" id="KW-1185">Reference proteome</keyword>
<evidence type="ECO:0000313" key="3">
    <source>
        <dbReference type="EMBL" id="AGB49360.1"/>
    </source>
</evidence>
<feature type="transmembrane region" description="Helical" evidence="1">
    <location>
        <begin position="782"/>
        <end position="798"/>
    </location>
</feature>
<dbReference type="Pfam" id="PF00092">
    <property type="entry name" value="VWA"/>
    <property type="match status" value="1"/>
</dbReference>
<evidence type="ECO:0000256" key="1">
    <source>
        <dbReference type="SAM" id="Phobius"/>
    </source>
</evidence>
<dbReference type="InterPro" id="IPR036465">
    <property type="entry name" value="vWFA_dom_sf"/>
</dbReference>
<organism evidence="3 4">
    <name type="scientific">Methanomethylovorans hollandica (strain DSM 15978 / NBRC 107637 / DMS1)</name>
    <dbReference type="NCBI Taxonomy" id="867904"/>
    <lineage>
        <taxon>Archaea</taxon>
        <taxon>Methanobacteriati</taxon>
        <taxon>Methanobacteriota</taxon>
        <taxon>Stenosarchaea group</taxon>
        <taxon>Methanomicrobia</taxon>
        <taxon>Methanosarcinales</taxon>
        <taxon>Methanosarcinaceae</taxon>
        <taxon>Methanomethylovorans</taxon>
    </lineage>
</organism>
<dbReference type="RefSeq" id="WP_015324526.1">
    <property type="nucleotide sequence ID" value="NC_019977.1"/>
</dbReference>
<gene>
    <name evidence="3" type="ordered locus">Metho_1126</name>
</gene>
<dbReference type="InterPro" id="IPR002035">
    <property type="entry name" value="VWF_A"/>
</dbReference>
<name>L0KXF6_METHD</name>
<sequence>MLNLQQPEMLWLMVPVIAAGIYLIRKGAKKGLIISRMVVLALLVIALASPYNVVSKISSSENPDLVLISDETASMELFEKQTATELYGSLAANTPTNVVKLTGESTALGDAIVQYARGDNQIVLVSDGNSNKGQDLGKALEFAKETGTTVYSVIPELQVNDVSLYISGEKTVVLNNEYQFDIIVQQAGDTPIAYQIEMYVDDQLVRSRTYDQEDDSRTIPVTYTFTSLGAHTITASITASDDRQPINNVFYKTVYVVPKPKIQVVTDDTGSPMADVLLNLYETSISTQLTDLDNKKAVVLDNRGIGSLSEAEIQNLQDYVSSGNGLYVVGGDSSYDYGNYLNSSLEGLLPVYSKATEWKGGRNVVLVLDVSMSTSAHGTHGDILGNAIHVLTKNNENLRGANVGVIAFGTEGLDVSGGLVYMGVPSNINRLEEQISSIAPAITSTTSLDQGLVIAQEWLAEGEGELDVIVISDGGIEQKYEESLKVASELTDAGVKLYYVHVKSSAPSQYDKSGNAFAKILMDEVGGLYFPVEKEDRVNLVFDEMEQPDTNESIDYSALTLIKYNPTHFITRNVNLSGNITGYNDVTPKPGADRLILTSTGKPVLTVWRYGLGRVASLSTDNGKGYDNMWSTQMYSGNNSKLTSSTMNWLVGNPQVEEGAVLEAEDTWFGTPAQLKLTMYDEGIPAITLDDTRSIDLSLTGKDTYEATVDVGQVGVHYISGYPIAVNYALEYRDVGINPDLEMMIKANGGETYTKSEAQALLLRDARENSQKLIKENVSQKIYFILAALILFLLEVIIRRLKEIRDMKEQEKRIQEGAEA</sequence>
<dbReference type="Proteomes" id="UP000010866">
    <property type="component" value="Chromosome"/>
</dbReference>
<dbReference type="PROSITE" id="PS50234">
    <property type="entry name" value="VWFA"/>
    <property type="match status" value="1"/>
</dbReference>
<evidence type="ECO:0000259" key="2">
    <source>
        <dbReference type="PROSITE" id="PS50234"/>
    </source>
</evidence>
<dbReference type="Gene3D" id="2.60.40.10">
    <property type="entry name" value="Immunoglobulins"/>
    <property type="match status" value="1"/>
</dbReference>
<feature type="transmembrane region" description="Helical" evidence="1">
    <location>
        <begin position="31"/>
        <end position="51"/>
    </location>
</feature>
<feature type="domain" description="VWFA" evidence="2">
    <location>
        <begin position="363"/>
        <end position="545"/>
    </location>
</feature>
<dbReference type="STRING" id="867904.Metho_1126"/>
<accession>L0KXF6</accession>
<dbReference type="AlphaFoldDB" id="L0KXF6"/>
<keyword evidence="1" id="KW-0472">Membrane</keyword>
<reference evidence="4" key="1">
    <citation type="submission" date="2012-02" db="EMBL/GenBank/DDBJ databases">
        <title>Complete sequence of chromosome of Methanomethylovorans hollandica DSM 15978.</title>
        <authorList>
            <person name="Lucas S."/>
            <person name="Copeland A."/>
            <person name="Lapidus A."/>
            <person name="Glavina del Rio T."/>
            <person name="Dalin E."/>
            <person name="Tice H."/>
            <person name="Bruce D."/>
            <person name="Goodwin L."/>
            <person name="Pitluck S."/>
            <person name="Peters L."/>
            <person name="Mikhailova N."/>
            <person name="Held B."/>
            <person name="Kyrpides N."/>
            <person name="Mavromatis K."/>
            <person name="Ivanova N."/>
            <person name="Brettin T."/>
            <person name="Detter J.C."/>
            <person name="Han C."/>
            <person name="Larimer F."/>
            <person name="Land M."/>
            <person name="Hauser L."/>
            <person name="Markowitz V."/>
            <person name="Cheng J.-F."/>
            <person name="Hugenholtz P."/>
            <person name="Woyke T."/>
            <person name="Wu D."/>
            <person name="Spring S."/>
            <person name="Schroeder M."/>
            <person name="Brambilla E."/>
            <person name="Klenk H.-P."/>
            <person name="Eisen J.A."/>
        </authorList>
    </citation>
    <scope>NUCLEOTIDE SEQUENCE [LARGE SCALE GENOMIC DNA]</scope>
    <source>
        <strain evidence="4">DSM 15978 / NBRC 107637 / DMS1</strain>
    </source>
</reference>
<dbReference type="SUPFAM" id="SSF53300">
    <property type="entry name" value="vWA-like"/>
    <property type="match status" value="1"/>
</dbReference>
<dbReference type="InterPro" id="IPR013783">
    <property type="entry name" value="Ig-like_fold"/>
</dbReference>
<dbReference type="Gene3D" id="3.40.50.880">
    <property type="match status" value="2"/>
</dbReference>
<dbReference type="GeneID" id="14406935"/>
<evidence type="ECO:0000313" key="4">
    <source>
        <dbReference type="Proteomes" id="UP000010866"/>
    </source>
</evidence>
<keyword evidence="1" id="KW-1133">Transmembrane helix</keyword>
<dbReference type="KEGG" id="mhz:Metho_1126"/>
<protein>
    <recommendedName>
        <fullName evidence="2">VWFA domain-containing protein</fullName>
    </recommendedName>
</protein>
<dbReference type="SUPFAM" id="SSF52317">
    <property type="entry name" value="Class I glutamine amidotransferase-like"/>
    <property type="match status" value="1"/>
</dbReference>
<dbReference type="InterPro" id="IPR029062">
    <property type="entry name" value="Class_I_gatase-like"/>
</dbReference>
<dbReference type="CDD" id="cd00198">
    <property type="entry name" value="vWFA"/>
    <property type="match status" value="1"/>
</dbReference>
<keyword evidence="1" id="KW-0812">Transmembrane</keyword>
<dbReference type="SMART" id="SM00327">
    <property type="entry name" value="VWA"/>
    <property type="match status" value="1"/>
</dbReference>
<feature type="transmembrane region" description="Helical" evidence="1">
    <location>
        <begin position="6"/>
        <end position="24"/>
    </location>
</feature>
<dbReference type="EMBL" id="CP003362">
    <property type="protein sequence ID" value="AGB49360.1"/>
    <property type="molecule type" value="Genomic_DNA"/>
</dbReference>
<dbReference type="OrthoDB" id="147382at2157"/>
<dbReference type="PANTHER" id="PTHR37947">
    <property type="entry name" value="BLL2462 PROTEIN"/>
    <property type="match status" value="1"/>
</dbReference>